<evidence type="ECO:0000313" key="2">
    <source>
        <dbReference type="EMBL" id="KAK7296577.1"/>
    </source>
</evidence>
<keyword evidence="1" id="KW-0472">Membrane</keyword>
<sequence>MTDRRRWAYSVSLLDSSNTVTSRMVGLGYVRMLTDSRPLTELINQNKGAPSAFWSNQIYLALSKGKSEKEEIGLLQYQSTSISYAAQRGAIGEERRVRFPFPVPAQSTNNNDLGTRPLGGKRGFHDPLAPLFAICQEMKSFARCWFFSFFLIIRLRSALALLTIFKLELESRLVNDSGSCPLPTGVGSD</sequence>
<feature type="transmembrane region" description="Helical" evidence="1">
    <location>
        <begin position="144"/>
        <end position="165"/>
    </location>
</feature>
<evidence type="ECO:0000256" key="1">
    <source>
        <dbReference type="SAM" id="Phobius"/>
    </source>
</evidence>
<keyword evidence="1" id="KW-0812">Transmembrane</keyword>
<accession>A0AAN9JCM2</accession>
<dbReference type="EMBL" id="JAYMYQ010000067">
    <property type="protein sequence ID" value="KAK7296577.1"/>
    <property type="molecule type" value="Genomic_DNA"/>
</dbReference>
<protein>
    <submittedName>
        <fullName evidence="2">Uncharacterized protein</fullName>
    </submittedName>
</protein>
<keyword evidence="1" id="KW-1133">Transmembrane helix</keyword>
<evidence type="ECO:0000313" key="3">
    <source>
        <dbReference type="Proteomes" id="UP001367508"/>
    </source>
</evidence>
<gene>
    <name evidence="2" type="ORF">VNO77_49999</name>
</gene>
<keyword evidence="3" id="KW-1185">Reference proteome</keyword>
<name>A0AAN9JCM2_CANGL</name>
<reference evidence="2 3" key="1">
    <citation type="submission" date="2024-01" db="EMBL/GenBank/DDBJ databases">
        <title>The genomes of 5 underutilized Papilionoideae crops provide insights into root nodulation and disease resistanc.</title>
        <authorList>
            <person name="Jiang F."/>
        </authorList>
    </citation>
    <scope>NUCLEOTIDE SEQUENCE [LARGE SCALE GENOMIC DNA]</scope>
    <source>
        <strain evidence="2">LVBAO_FW01</strain>
        <tissue evidence="2">Leaves</tissue>
    </source>
</reference>
<organism evidence="2 3">
    <name type="scientific">Canavalia gladiata</name>
    <name type="common">Sword bean</name>
    <name type="synonym">Dolichos gladiatus</name>
    <dbReference type="NCBI Taxonomy" id="3824"/>
    <lineage>
        <taxon>Eukaryota</taxon>
        <taxon>Viridiplantae</taxon>
        <taxon>Streptophyta</taxon>
        <taxon>Embryophyta</taxon>
        <taxon>Tracheophyta</taxon>
        <taxon>Spermatophyta</taxon>
        <taxon>Magnoliopsida</taxon>
        <taxon>eudicotyledons</taxon>
        <taxon>Gunneridae</taxon>
        <taxon>Pentapetalae</taxon>
        <taxon>rosids</taxon>
        <taxon>fabids</taxon>
        <taxon>Fabales</taxon>
        <taxon>Fabaceae</taxon>
        <taxon>Papilionoideae</taxon>
        <taxon>50 kb inversion clade</taxon>
        <taxon>NPAAA clade</taxon>
        <taxon>indigoferoid/millettioid clade</taxon>
        <taxon>Phaseoleae</taxon>
        <taxon>Canavalia</taxon>
    </lineage>
</organism>
<dbReference type="AlphaFoldDB" id="A0AAN9JCM2"/>
<dbReference type="Proteomes" id="UP001367508">
    <property type="component" value="Unassembled WGS sequence"/>
</dbReference>
<proteinExistence type="predicted"/>
<comment type="caution">
    <text evidence="2">The sequence shown here is derived from an EMBL/GenBank/DDBJ whole genome shotgun (WGS) entry which is preliminary data.</text>
</comment>